<evidence type="ECO:0000256" key="5">
    <source>
        <dbReference type="ARBA" id="ARBA00022989"/>
    </source>
</evidence>
<feature type="compositionally biased region" description="Basic and acidic residues" evidence="7">
    <location>
        <begin position="1"/>
        <end position="12"/>
    </location>
</feature>
<dbReference type="PANTHER" id="PTHR43341">
    <property type="entry name" value="AMINO ACID PERMEASE"/>
    <property type="match status" value="1"/>
</dbReference>
<feature type="transmembrane region" description="Helical" evidence="8">
    <location>
        <begin position="414"/>
        <end position="435"/>
    </location>
</feature>
<evidence type="ECO:0000256" key="3">
    <source>
        <dbReference type="ARBA" id="ARBA00022692"/>
    </source>
</evidence>
<evidence type="ECO:0000256" key="4">
    <source>
        <dbReference type="ARBA" id="ARBA00022970"/>
    </source>
</evidence>
<feature type="transmembrane region" description="Helical" evidence="8">
    <location>
        <begin position="191"/>
        <end position="211"/>
    </location>
</feature>
<evidence type="ECO:0000313" key="10">
    <source>
        <dbReference type="EMBL" id="KAF7778520.1"/>
    </source>
</evidence>
<organism evidence="10 11">
    <name type="scientific">Agaricus bisporus var. burnettii</name>
    <dbReference type="NCBI Taxonomy" id="192524"/>
    <lineage>
        <taxon>Eukaryota</taxon>
        <taxon>Fungi</taxon>
        <taxon>Dikarya</taxon>
        <taxon>Basidiomycota</taxon>
        <taxon>Agaricomycotina</taxon>
        <taxon>Agaricomycetes</taxon>
        <taxon>Agaricomycetidae</taxon>
        <taxon>Agaricales</taxon>
        <taxon>Agaricineae</taxon>
        <taxon>Agaricaceae</taxon>
        <taxon>Agaricus</taxon>
    </lineage>
</organism>
<feature type="transmembrane region" description="Helical" evidence="8">
    <location>
        <begin position="157"/>
        <end position="179"/>
    </location>
</feature>
<protein>
    <recommendedName>
        <fullName evidence="9">Amino acid permease/ SLC12A domain-containing protein</fullName>
    </recommendedName>
</protein>
<feature type="compositionally biased region" description="Low complexity" evidence="7">
    <location>
        <begin position="16"/>
        <end position="28"/>
    </location>
</feature>
<dbReference type="Gene3D" id="1.20.1740.10">
    <property type="entry name" value="Amino acid/polyamine transporter I"/>
    <property type="match status" value="1"/>
</dbReference>
<keyword evidence="4" id="KW-0029">Amino-acid transport</keyword>
<evidence type="ECO:0000256" key="8">
    <source>
        <dbReference type="SAM" id="Phobius"/>
    </source>
</evidence>
<evidence type="ECO:0000256" key="7">
    <source>
        <dbReference type="SAM" id="MobiDB-lite"/>
    </source>
</evidence>
<keyword evidence="5 8" id="KW-1133">Transmembrane helix</keyword>
<feature type="transmembrane region" description="Helical" evidence="8">
    <location>
        <begin position="456"/>
        <end position="476"/>
    </location>
</feature>
<evidence type="ECO:0000256" key="1">
    <source>
        <dbReference type="ARBA" id="ARBA00004141"/>
    </source>
</evidence>
<dbReference type="InterPro" id="IPR004841">
    <property type="entry name" value="AA-permease/SLC12A_dom"/>
</dbReference>
<feature type="transmembrane region" description="Helical" evidence="8">
    <location>
        <begin position="488"/>
        <end position="508"/>
    </location>
</feature>
<dbReference type="AlphaFoldDB" id="A0A8H7KID0"/>
<dbReference type="FunFam" id="1.20.1740.10:FF:000006">
    <property type="entry name" value="General amino acid permease"/>
    <property type="match status" value="1"/>
</dbReference>
<evidence type="ECO:0000259" key="9">
    <source>
        <dbReference type="Pfam" id="PF00324"/>
    </source>
</evidence>
<reference evidence="10 11" key="1">
    <citation type="journal article" name="Sci. Rep.">
        <title>Telomere-to-telomere assembled and centromere annotated genomes of the two main subspecies of the button mushroom Agaricus bisporus reveal especially polymorphic chromosome ends.</title>
        <authorList>
            <person name="Sonnenberg A.S.M."/>
            <person name="Sedaghat-Telgerd N."/>
            <person name="Lavrijssen B."/>
            <person name="Ohm R.A."/>
            <person name="Hendrickx P.M."/>
            <person name="Scholtmeijer K."/>
            <person name="Baars J.J.P."/>
            <person name="van Peer A."/>
        </authorList>
    </citation>
    <scope>NUCLEOTIDE SEQUENCE [LARGE SCALE GENOMIC DNA]</scope>
    <source>
        <strain evidence="10 11">H119_p4</strain>
    </source>
</reference>
<dbReference type="GO" id="GO:0015171">
    <property type="term" value="F:amino acid transmembrane transporter activity"/>
    <property type="evidence" value="ECO:0007669"/>
    <property type="project" value="TreeGrafter"/>
</dbReference>
<dbReference type="PANTHER" id="PTHR43341:SF15">
    <property type="entry name" value="GENERAL AMINO ACID PERMEASE AGP2"/>
    <property type="match status" value="1"/>
</dbReference>
<feature type="region of interest" description="Disordered" evidence="7">
    <location>
        <begin position="1"/>
        <end position="34"/>
    </location>
</feature>
<dbReference type="Proteomes" id="UP000629468">
    <property type="component" value="Unassembled WGS sequence"/>
</dbReference>
<evidence type="ECO:0000256" key="6">
    <source>
        <dbReference type="ARBA" id="ARBA00023136"/>
    </source>
</evidence>
<keyword evidence="2" id="KW-0813">Transport</keyword>
<feature type="transmembrane region" description="Helical" evidence="8">
    <location>
        <begin position="385"/>
        <end position="402"/>
    </location>
</feature>
<dbReference type="GO" id="GO:0016020">
    <property type="term" value="C:membrane"/>
    <property type="evidence" value="ECO:0007669"/>
    <property type="project" value="UniProtKB-SubCell"/>
</dbReference>
<name>A0A8H7KID0_AGABI</name>
<feature type="transmembrane region" description="Helical" evidence="8">
    <location>
        <begin position="49"/>
        <end position="66"/>
    </location>
</feature>
<gene>
    <name evidence="10" type="ORF">Agabi119p4_2865</name>
</gene>
<keyword evidence="6 8" id="KW-0472">Membrane</keyword>
<evidence type="ECO:0000256" key="2">
    <source>
        <dbReference type="ARBA" id="ARBA00022448"/>
    </source>
</evidence>
<dbReference type="EMBL" id="JABXXO010000004">
    <property type="protein sequence ID" value="KAF7778520.1"/>
    <property type="molecule type" value="Genomic_DNA"/>
</dbReference>
<comment type="subcellular location">
    <subcellularLocation>
        <location evidence="1">Membrane</location>
        <topology evidence="1">Multi-pass membrane protein</topology>
    </subcellularLocation>
</comment>
<feature type="transmembrane region" description="Helical" evidence="8">
    <location>
        <begin position="126"/>
        <end position="151"/>
    </location>
</feature>
<accession>A0A8H7KID0</accession>
<dbReference type="PIRSF" id="PIRSF006060">
    <property type="entry name" value="AA_transporter"/>
    <property type="match status" value="1"/>
</dbReference>
<sequence length="533" mass="59325">MQEIIHDEDVKSPKTSGSSVHSVVSSHSSIHDNSRLVDETRRSLKSRHISLLAIGGTIGTLLFVQIGTPLTQGGPANLLIAFVLWCTVILAFNNCLAEMVVYMPISSPFIRFIDHFVDPALGFCTGWIYFLTQATALPFEIVAFNIILRYWTDKIPVAAMSAALIVAYIFLNFVAVRFYGESEFWLSMGKVILMIGLIAFTFFVMVGVNPLHDKFGFRYWSSNSVPGAPFAEYLGTGPVGHFHGFAACLIQAALIIVGPDYVAIAAGEAEDPRKTMPRAFRTTVHRLAGFFILGAICVGTLVPYNDPDLVESVINPRPGVGASPYVMGMARLKIKVLPHIVNALVLSSVFSAGNTYFYIGSRILFGLALEGKAPKLLAKCTKRGVPIYSVVVMVLFSLLAFMQVSERGTLVLNWLLNLLSSAGILARAFICLAYIRFHKAMKLQGIPRTELPYRTYLQPFSAYYACVALLVIVFVYQYTLFLKGHWNTVTFIFSYGILVIAPILYFGYKWWHKTKIVPLEDIRFFDEERKLVE</sequence>
<feature type="transmembrane region" description="Helical" evidence="8">
    <location>
        <begin position="78"/>
        <end position="105"/>
    </location>
</feature>
<feature type="domain" description="Amino acid permease/ SLC12A" evidence="9">
    <location>
        <begin position="48"/>
        <end position="516"/>
    </location>
</feature>
<feature type="transmembrane region" description="Helical" evidence="8">
    <location>
        <begin position="242"/>
        <end position="266"/>
    </location>
</feature>
<feature type="transmembrane region" description="Helical" evidence="8">
    <location>
        <begin position="336"/>
        <end position="359"/>
    </location>
</feature>
<dbReference type="Pfam" id="PF00324">
    <property type="entry name" value="AA_permease"/>
    <property type="match status" value="1"/>
</dbReference>
<keyword evidence="3 8" id="KW-0812">Transmembrane</keyword>
<comment type="caution">
    <text evidence="10">The sequence shown here is derived from an EMBL/GenBank/DDBJ whole genome shotgun (WGS) entry which is preliminary data.</text>
</comment>
<evidence type="ECO:0000313" key="11">
    <source>
        <dbReference type="Proteomes" id="UP000629468"/>
    </source>
</evidence>
<proteinExistence type="predicted"/>
<dbReference type="InterPro" id="IPR050524">
    <property type="entry name" value="APC_YAT"/>
</dbReference>
<feature type="transmembrane region" description="Helical" evidence="8">
    <location>
        <begin position="287"/>
        <end position="304"/>
    </location>
</feature>